<dbReference type="EMBL" id="HG001726">
    <property type="protein sequence ID" value="CDF35279.1"/>
    <property type="molecule type" value="Genomic_DNA"/>
</dbReference>
<proteinExistence type="inferred from homology"/>
<dbReference type="SUPFAM" id="SSF102114">
    <property type="entry name" value="Radical SAM enzymes"/>
    <property type="match status" value="1"/>
</dbReference>
<evidence type="ECO:0000256" key="1">
    <source>
        <dbReference type="ARBA" id="ARBA00001966"/>
    </source>
</evidence>
<dbReference type="InterPro" id="IPR038135">
    <property type="entry name" value="Methylthiotransferase_N_sf"/>
</dbReference>
<evidence type="ECO:0000256" key="6">
    <source>
        <dbReference type="ARBA" id="ARBA00023004"/>
    </source>
</evidence>
<dbReference type="FunFam" id="3.80.30.20:FF:000001">
    <property type="entry name" value="tRNA-2-methylthio-N(6)-dimethylallyladenosine synthase 2"/>
    <property type="match status" value="1"/>
</dbReference>
<dbReference type="Pfam" id="PF01938">
    <property type="entry name" value="TRAM"/>
    <property type="match status" value="1"/>
</dbReference>
<keyword evidence="3" id="KW-0004">4Fe-4S</keyword>
<feature type="domain" description="Radical SAM core" evidence="12">
    <location>
        <begin position="356"/>
        <end position="587"/>
    </location>
</feature>
<feature type="domain" description="TRAM" evidence="10">
    <location>
        <begin position="590"/>
        <end position="653"/>
    </location>
</feature>
<dbReference type="SFLD" id="SFLDG01061">
    <property type="entry name" value="methylthiotransferase"/>
    <property type="match status" value="1"/>
</dbReference>
<keyword evidence="8" id="KW-0697">Rotamase</keyword>
<evidence type="ECO:0000256" key="2">
    <source>
        <dbReference type="ARBA" id="ARBA00009815"/>
    </source>
</evidence>
<dbReference type="GO" id="GO:0003755">
    <property type="term" value="F:peptidyl-prolyl cis-trans isomerase activity"/>
    <property type="evidence" value="ECO:0007669"/>
    <property type="project" value="UniProtKB-KW"/>
</dbReference>
<dbReference type="KEGG" id="ccp:CHC_T00003933001"/>
<keyword evidence="5" id="KW-0479">Metal-binding</keyword>
<evidence type="ECO:0000259" key="10">
    <source>
        <dbReference type="PROSITE" id="PS50926"/>
    </source>
</evidence>
<comment type="cofactor">
    <cofactor evidence="1">
        <name>[4Fe-4S] cluster</name>
        <dbReference type="ChEBI" id="CHEBI:49883"/>
    </cofactor>
</comment>
<dbReference type="PROSITE" id="PS51449">
    <property type="entry name" value="MTTASE_N"/>
    <property type="match status" value="1"/>
</dbReference>
<dbReference type="GO" id="GO:0046872">
    <property type="term" value="F:metal ion binding"/>
    <property type="evidence" value="ECO:0007669"/>
    <property type="project" value="UniProtKB-KW"/>
</dbReference>
<evidence type="ECO:0000256" key="3">
    <source>
        <dbReference type="ARBA" id="ARBA00022485"/>
    </source>
</evidence>
<dbReference type="Gene3D" id="3.40.50.12160">
    <property type="entry name" value="Methylthiotransferase, N-terminal domain"/>
    <property type="match status" value="1"/>
</dbReference>
<evidence type="ECO:0000256" key="7">
    <source>
        <dbReference type="ARBA" id="ARBA00023014"/>
    </source>
</evidence>
<dbReference type="SFLD" id="SFLDG01082">
    <property type="entry name" value="B12-binding_domain_containing"/>
    <property type="match status" value="1"/>
</dbReference>
<dbReference type="PROSITE" id="PS50926">
    <property type="entry name" value="TRAM"/>
    <property type="match status" value="1"/>
</dbReference>
<sequence length="656" mass="73454">MAFVPSAFLRPGSGAETLSAKSNIAQTTHIARSSYSLSNSAHGGTRAVLQREDTISPRADIPKIASGLPGNRFYDISPNDIEAVRIRHCRVDTEELAKVVFRKIVAREESLAKMAKMVSTCSASKESGGDLGWWWQDEAIPADREQFGVNEQLLGAALRTRPNRLEQVKTEDGWHVFMVEEVRHVIRTKHERTPSRRKADKKDFKNTSAEALVPVAKTYAMQTLGCQMNRSDSERMAGELARIGYKEIDDPFKASVLVLNTCNIRDHAEKKVYSYIGRHAARKRKYPQDVTLAVAGCVAQQEGERMLRRIPELDLVFGPQYANRLGDLLKDVETNQCQVAATDPIHIQEDISKPKRESTVTAWVNVMYGCGENCTFCTVGNVVRSVEQSRTISSIRAEMEDIARSGIREVVLLGQNIDAYGRDMYPKKTFAELLRNVHDVDGIDRIRFTTSHPRYISRNLVTTCAELPNVMPYFHIPPQSGNDDVLKEMKRGYTVKAFKAVVNRIREATPDAAICGDMIVGFPGETEEQFQDSLKLMEDVKFDVMNTAAYSPRPNTPAAEYSNQISDAMKADRLARMNELVTRHALERSMRYVGRVEHVLVEQESSKTPGEVVGRTPTNRTVRFSGSRELRGKIVPVKIVEALPFTLLGEIAGSPY</sequence>
<dbReference type="FunFam" id="3.40.50.12160:FF:000003">
    <property type="entry name" value="CDK5 regulatory subunit-associated protein 1"/>
    <property type="match status" value="1"/>
</dbReference>
<evidence type="ECO:0000259" key="11">
    <source>
        <dbReference type="PROSITE" id="PS51449"/>
    </source>
</evidence>
<dbReference type="OrthoDB" id="2470at2759"/>
<dbReference type="InterPro" id="IPR006638">
    <property type="entry name" value="Elp3/MiaA/NifB-like_rSAM"/>
</dbReference>
<comment type="similarity">
    <text evidence="2">Belongs to the methylthiotransferase family. MiaB subfamily.</text>
</comment>
<dbReference type="GO" id="GO:0035596">
    <property type="term" value="F:methylthiotransferase activity"/>
    <property type="evidence" value="ECO:0007669"/>
    <property type="project" value="InterPro"/>
</dbReference>
<dbReference type="PhylomeDB" id="R7QB29"/>
<dbReference type="Proteomes" id="UP000012073">
    <property type="component" value="Unassembled WGS sequence"/>
</dbReference>
<gene>
    <name evidence="13" type="ORF">CHC_T00003933001</name>
</gene>
<evidence type="ECO:0000313" key="13">
    <source>
        <dbReference type="EMBL" id="CDF35279.1"/>
    </source>
</evidence>
<dbReference type="GO" id="GO:0035600">
    <property type="term" value="P:tRNA methylthiolation"/>
    <property type="evidence" value="ECO:0007669"/>
    <property type="project" value="TreeGrafter"/>
</dbReference>
<dbReference type="Gene3D" id="3.80.30.20">
    <property type="entry name" value="tm_1862 like domain"/>
    <property type="match status" value="1"/>
</dbReference>
<dbReference type="SFLD" id="SFLDS00029">
    <property type="entry name" value="Radical_SAM"/>
    <property type="match status" value="1"/>
</dbReference>
<dbReference type="InterPro" id="IPR023404">
    <property type="entry name" value="rSAM_horseshoe"/>
</dbReference>
<dbReference type="InterPro" id="IPR013848">
    <property type="entry name" value="Methylthiotransferase_N"/>
</dbReference>
<protein>
    <recommendedName>
        <fullName evidence="15">Peptidylprolyl isomerase</fullName>
    </recommendedName>
</protein>
<dbReference type="PROSITE" id="PS50198">
    <property type="entry name" value="PPIC_PPIASE_2"/>
    <property type="match status" value="1"/>
</dbReference>
<dbReference type="InterPro" id="IPR058240">
    <property type="entry name" value="rSAM_sf"/>
</dbReference>
<dbReference type="NCBIfam" id="TIGR00089">
    <property type="entry name" value="MiaB/RimO family radical SAM methylthiotransferase"/>
    <property type="match status" value="1"/>
</dbReference>
<reference evidence="14" key="1">
    <citation type="journal article" date="2013" name="Proc. Natl. Acad. Sci. U.S.A.">
        <title>Genome structure and metabolic features in the red seaweed Chondrus crispus shed light on evolution of the Archaeplastida.</title>
        <authorList>
            <person name="Collen J."/>
            <person name="Porcel B."/>
            <person name="Carre W."/>
            <person name="Ball S.G."/>
            <person name="Chaparro C."/>
            <person name="Tonon T."/>
            <person name="Barbeyron T."/>
            <person name="Michel G."/>
            <person name="Noel B."/>
            <person name="Valentin K."/>
            <person name="Elias M."/>
            <person name="Artiguenave F."/>
            <person name="Arun A."/>
            <person name="Aury J.M."/>
            <person name="Barbosa-Neto J.F."/>
            <person name="Bothwell J.H."/>
            <person name="Bouget F.Y."/>
            <person name="Brillet L."/>
            <person name="Cabello-Hurtado F."/>
            <person name="Capella-Gutierrez S."/>
            <person name="Charrier B."/>
            <person name="Cladiere L."/>
            <person name="Cock J.M."/>
            <person name="Coelho S.M."/>
            <person name="Colleoni C."/>
            <person name="Czjzek M."/>
            <person name="Da Silva C."/>
            <person name="Delage L."/>
            <person name="Denoeud F."/>
            <person name="Deschamps P."/>
            <person name="Dittami S.M."/>
            <person name="Gabaldon T."/>
            <person name="Gachon C.M."/>
            <person name="Groisillier A."/>
            <person name="Herve C."/>
            <person name="Jabbari K."/>
            <person name="Katinka M."/>
            <person name="Kloareg B."/>
            <person name="Kowalczyk N."/>
            <person name="Labadie K."/>
            <person name="Leblanc C."/>
            <person name="Lopez P.J."/>
            <person name="McLachlan D.H."/>
            <person name="Meslet-Cladiere L."/>
            <person name="Moustafa A."/>
            <person name="Nehr Z."/>
            <person name="Nyvall Collen P."/>
            <person name="Panaud O."/>
            <person name="Partensky F."/>
            <person name="Poulain J."/>
            <person name="Rensing S.A."/>
            <person name="Rousvoal S."/>
            <person name="Samson G."/>
            <person name="Symeonidi A."/>
            <person name="Weissenbach J."/>
            <person name="Zambounis A."/>
            <person name="Wincker P."/>
            <person name="Boyen C."/>
        </authorList>
    </citation>
    <scope>NUCLEOTIDE SEQUENCE [LARGE SCALE GENOMIC DNA]</scope>
    <source>
        <strain evidence="14">cv. Stackhouse</strain>
    </source>
</reference>
<dbReference type="Pfam" id="PF00639">
    <property type="entry name" value="Rotamase"/>
    <property type="match status" value="1"/>
</dbReference>
<dbReference type="SMART" id="SM00729">
    <property type="entry name" value="Elp3"/>
    <property type="match status" value="1"/>
</dbReference>
<dbReference type="RefSeq" id="XP_005715098.1">
    <property type="nucleotide sequence ID" value="XM_005715041.1"/>
</dbReference>
<dbReference type="Pfam" id="PF04055">
    <property type="entry name" value="Radical_SAM"/>
    <property type="match status" value="1"/>
</dbReference>
<evidence type="ECO:0000256" key="8">
    <source>
        <dbReference type="PROSITE-ProRule" id="PRU00278"/>
    </source>
</evidence>
<dbReference type="InterPro" id="IPR006463">
    <property type="entry name" value="MiaB_methiolase"/>
</dbReference>
<name>R7QB29_CHOCR</name>
<dbReference type="InterPro" id="IPR007197">
    <property type="entry name" value="rSAM"/>
</dbReference>
<evidence type="ECO:0000259" key="12">
    <source>
        <dbReference type="PROSITE" id="PS51918"/>
    </source>
</evidence>
<keyword evidence="8" id="KW-0413">Isomerase</keyword>
<dbReference type="PANTHER" id="PTHR43020">
    <property type="entry name" value="CDK5 REGULATORY SUBUNIT-ASSOCIATED PROTEIN 1"/>
    <property type="match status" value="1"/>
</dbReference>
<organism evidence="13 14">
    <name type="scientific">Chondrus crispus</name>
    <name type="common">Carrageen Irish moss</name>
    <name type="synonym">Polymorpha crispa</name>
    <dbReference type="NCBI Taxonomy" id="2769"/>
    <lineage>
        <taxon>Eukaryota</taxon>
        <taxon>Rhodophyta</taxon>
        <taxon>Florideophyceae</taxon>
        <taxon>Rhodymeniophycidae</taxon>
        <taxon>Gigartinales</taxon>
        <taxon>Gigartinaceae</taxon>
        <taxon>Chondrus</taxon>
    </lineage>
</organism>
<dbReference type="InterPro" id="IPR046357">
    <property type="entry name" value="PPIase_dom_sf"/>
</dbReference>
<keyword evidence="14" id="KW-1185">Reference proteome</keyword>
<evidence type="ECO:0000259" key="9">
    <source>
        <dbReference type="PROSITE" id="PS50198"/>
    </source>
</evidence>
<dbReference type="Pfam" id="PF00919">
    <property type="entry name" value="UPF0004"/>
    <property type="match status" value="1"/>
</dbReference>
<keyword evidence="6" id="KW-0408">Iron</keyword>
<evidence type="ECO:0000313" key="14">
    <source>
        <dbReference type="Proteomes" id="UP000012073"/>
    </source>
</evidence>
<dbReference type="SUPFAM" id="SSF54534">
    <property type="entry name" value="FKBP-like"/>
    <property type="match status" value="1"/>
</dbReference>
<accession>R7QB29</accession>
<feature type="domain" description="MTTase N-terminal" evidence="11">
    <location>
        <begin position="217"/>
        <end position="334"/>
    </location>
</feature>
<feature type="domain" description="PpiC" evidence="9">
    <location>
        <begin position="81"/>
        <end position="181"/>
    </location>
</feature>
<dbReference type="AlphaFoldDB" id="R7QB29"/>
<dbReference type="PROSITE" id="PS51918">
    <property type="entry name" value="RADICAL_SAM"/>
    <property type="match status" value="1"/>
</dbReference>
<dbReference type="GO" id="GO:0051539">
    <property type="term" value="F:4 iron, 4 sulfur cluster binding"/>
    <property type="evidence" value="ECO:0007669"/>
    <property type="project" value="UniProtKB-KW"/>
</dbReference>
<dbReference type="GeneID" id="17322810"/>
<dbReference type="InterPro" id="IPR002792">
    <property type="entry name" value="TRAM_dom"/>
</dbReference>
<dbReference type="InterPro" id="IPR000297">
    <property type="entry name" value="PPIase_PpiC"/>
</dbReference>
<dbReference type="SFLD" id="SFLDF00273">
    <property type="entry name" value="(dimethylallyl)adenosine_tRNA"/>
    <property type="match status" value="1"/>
</dbReference>
<dbReference type="PANTHER" id="PTHR43020:SF2">
    <property type="entry name" value="MITOCHONDRIAL TRNA METHYLTHIOTRANSFERASE CDK5RAP1"/>
    <property type="match status" value="1"/>
</dbReference>
<dbReference type="OMA" id="CNEKCTY"/>
<evidence type="ECO:0000256" key="4">
    <source>
        <dbReference type="ARBA" id="ARBA00022691"/>
    </source>
</evidence>
<dbReference type="NCBIfam" id="TIGR01574">
    <property type="entry name" value="miaB-methiolase"/>
    <property type="match status" value="1"/>
</dbReference>
<evidence type="ECO:0008006" key="15">
    <source>
        <dbReference type="Google" id="ProtNLM"/>
    </source>
</evidence>
<dbReference type="Gramene" id="CDF35279">
    <property type="protein sequence ID" value="CDF35279"/>
    <property type="gene ID" value="CHC_T00003933001"/>
</dbReference>
<keyword evidence="7" id="KW-0411">Iron-sulfur</keyword>
<keyword evidence="4" id="KW-0949">S-adenosyl-L-methionine</keyword>
<dbReference type="STRING" id="2769.R7QB29"/>
<dbReference type="Gene3D" id="3.10.50.40">
    <property type="match status" value="1"/>
</dbReference>
<dbReference type="InterPro" id="IPR005839">
    <property type="entry name" value="Methylthiotransferase"/>
</dbReference>
<evidence type="ECO:0000256" key="5">
    <source>
        <dbReference type="ARBA" id="ARBA00022723"/>
    </source>
</evidence>
<dbReference type="CDD" id="cd01335">
    <property type="entry name" value="Radical_SAM"/>
    <property type="match status" value="1"/>
</dbReference>